<dbReference type="AlphaFoldDB" id="A4BMH9"/>
<dbReference type="GO" id="GO:0046872">
    <property type="term" value="F:metal ion binding"/>
    <property type="evidence" value="ECO:0007669"/>
    <property type="project" value="UniProtKB-KW"/>
</dbReference>
<keyword evidence="6 8" id="KW-0472">Membrane</keyword>
<comment type="subcellular location">
    <subcellularLocation>
        <location evidence="1">Cell membrane</location>
        <topology evidence="1">Multi-pass membrane protein</topology>
    </subcellularLocation>
</comment>
<dbReference type="EMBL" id="AAOF01000001">
    <property type="protein sequence ID" value="EAR23517.1"/>
    <property type="molecule type" value="Genomic_DNA"/>
</dbReference>
<dbReference type="GO" id="GO:0071555">
    <property type="term" value="P:cell wall organization"/>
    <property type="evidence" value="ECO:0007669"/>
    <property type="project" value="TreeGrafter"/>
</dbReference>
<feature type="transmembrane region" description="Helical" evidence="8">
    <location>
        <begin position="173"/>
        <end position="200"/>
    </location>
</feature>
<feature type="binding site" evidence="7">
    <location>
        <position position="151"/>
    </location>
    <ligand>
        <name>Mg(2+)</name>
        <dbReference type="ChEBI" id="CHEBI:18420"/>
    </ligand>
</feature>
<dbReference type="RefSeq" id="WP_005004926.1">
    <property type="nucleotide sequence ID" value="NZ_CH672427.1"/>
</dbReference>
<protein>
    <submittedName>
        <fullName evidence="9">Glycosyl transferase, group 4 family protein</fullName>
    </submittedName>
</protein>
<feature type="transmembrane region" description="Helical" evidence="8">
    <location>
        <begin position="102"/>
        <end position="122"/>
    </location>
</feature>
<keyword evidence="3 9" id="KW-0808">Transferase</keyword>
<reference evidence="9 10" key="1">
    <citation type="submission" date="2006-02" db="EMBL/GenBank/DDBJ databases">
        <authorList>
            <person name="Waterbury J."/>
            <person name="Ferriera S."/>
            <person name="Johnson J."/>
            <person name="Kravitz S."/>
            <person name="Halpern A."/>
            <person name="Remington K."/>
            <person name="Beeson K."/>
            <person name="Tran B."/>
            <person name="Rogers Y.-H."/>
            <person name="Friedman R."/>
            <person name="Venter J.C."/>
        </authorList>
    </citation>
    <scope>NUCLEOTIDE SEQUENCE [LARGE SCALE GENOMIC DNA]</scope>
    <source>
        <strain evidence="9 10">Nb-231</strain>
    </source>
</reference>
<evidence type="ECO:0000256" key="6">
    <source>
        <dbReference type="ARBA" id="ARBA00023136"/>
    </source>
</evidence>
<keyword evidence="2" id="KW-1003">Cell membrane</keyword>
<feature type="transmembrane region" description="Helical" evidence="8">
    <location>
        <begin position="311"/>
        <end position="330"/>
    </location>
</feature>
<dbReference type="OrthoDB" id="9783652at2"/>
<evidence type="ECO:0000256" key="7">
    <source>
        <dbReference type="PIRSR" id="PIRSR600715-1"/>
    </source>
</evidence>
<evidence type="ECO:0000256" key="2">
    <source>
        <dbReference type="ARBA" id="ARBA00022475"/>
    </source>
</evidence>
<feature type="transmembrane region" description="Helical" evidence="8">
    <location>
        <begin position="236"/>
        <end position="259"/>
    </location>
</feature>
<dbReference type="PANTHER" id="PTHR22926:SF3">
    <property type="entry name" value="UNDECAPRENYL-PHOSPHATE ALPHA-N-ACETYLGLUCOSAMINYL 1-PHOSPHATE TRANSFERASE"/>
    <property type="match status" value="1"/>
</dbReference>
<sequence>MLLLVLLAAAFVLSAALTYVLRLYALRVDLLDVPNARSSHDRPTPRGGGMAVVAVVLVAGSWLCLTIGLKGGIAAALLGGGALVAAVGYLDDHADVPARWRLAVHVMAAVWAVAWTLPWPPLPLPGVELPLGRVGAVLAVPAIVWVLNLYNFMDGIDGIAGMEAVTVAATGGALLWWGGSSGLAMVCATVAAASLGFLIWNWPPAKIFMGDAGSGFLGFLFGALAVVGFAEGALAPWVWLILLGAFIVDATWTLARRVLRGERFYQAHRSHAYQRAARRYGSHLPVTVAVGAINLVWLAPLAWAAAAWPQWGIVLLAVAWMPLMLLCLYFRAGMPE</sequence>
<evidence type="ECO:0000256" key="1">
    <source>
        <dbReference type="ARBA" id="ARBA00004651"/>
    </source>
</evidence>
<dbReference type="InterPro" id="IPR000715">
    <property type="entry name" value="Glycosyl_transferase_4"/>
</dbReference>
<keyword evidence="7" id="KW-0460">Magnesium</keyword>
<dbReference type="Pfam" id="PF00953">
    <property type="entry name" value="Glycos_transf_4"/>
    <property type="match status" value="1"/>
</dbReference>
<keyword evidence="4 8" id="KW-0812">Transmembrane</keyword>
<proteinExistence type="predicted"/>
<evidence type="ECO:0000256" key="8">
    <source>
        <dbReference type="SAM" id="Phobius"/>
    </source>
</evidence>
<name>A4BMH9_9GAMM</name>
<feature type="transmembrane region" description="Helical" evidence="8">
    <location>
        <begin position="280"/>
        <end position="305"/>
    </location>
</feature>
<organism evidence="9 10">
    <name type="scientific">Nitrococcus mobilis Nb-231</name>
    <dbReference type="NCBI Taxonomy" id="314278"/>
    <lineage>
        <taxon>Bacteria</taxon>
        <taxon>Pseudomonadati</taxon>
        <taxon>Pseudomonadota</taxon>
        <taxon>Gammaproteobacteria</taxon>
        <taxon>Chromatiales</taxon>
        <taxon>Ectothiorhodospiraceae</taxon>
        <taxon>Nitrococcus</taxon>
    </lineage>
</organism>
<dbReference type="eggNOG" id="COG0472">
    <property type="taxonomic scope" value="Bacteria"/>
</dbReference>
<accession>A4BMH9</accession>
<dbReference type="CDD" id="cd06854">
    <property type="entry name" value="GT_WbpL_WbcO_like"/>
    <property type="match status" value="1"/>
</dbReference>
<keyword evidence="10" id="KW-1185">Reference proteome</keyword>
<dbReference type="GO" id="GO:0016780">
    <property type="term" value="F:phosphotransferase activity, for other substituted phosphate groups"/>
    <property type="evidence" value="ECO:0007669"/>
    <property type="project" value="InterPro"/>
</dbReference>
<feature type="transmembrane region" description="Helical" evidence="8">
    <location>
        <begin position="212"/>
        <end position="230"/>
    </location>
</feature>
<dbReference type="PANTHER" id="PTHR22926">
    <property type="entry name" value="PHOSPHO-N-ACETYLMURAMOYL-PENTAPEPTIDE-TRANSFERASE"/>
    <property type="match status" value="1"/>
</dbReference>
<comment type="caution">
    <text evidence="9">The sequence shown here is derived from an EMBL/GenBank/DDBJ whole genome shotgun (WGS) entry which is preliminary data.</text>
</comment>
<dbReference type="GO" id="GO:0044038">
    <property type="term" value="P:cell wall macromolecule biosynthetic process"/>
    <property type="evidence" value="ECO:0007669"/>
    <property type="project" value="TreeGrafter"/>
</dbReference>
<dbReference type="HOGENOM" id="CLU_023982_3_1_6"/>
<dbReference type="GO" id="GO:0005886">
    <property type="term" value="C:plasma membrane"/>
    <property type="evidence" value="ECO:0007669"/>
    <property type="project" value="UniProtKB-SubCell"/>
</dbReference>
<feature type="binding site" evidence="7">
    <location>
        <position position="211"/>
    </location>
    <ligand>
        <name>Mg(2+)</name>
        <dbReference type="ChEBI" id="CHEBI:18420"/>
    </ligand>
</feature>
<evidence type="ECO:0000256" key="3">
    <source>
        <dbReference type="ARBA" id="ARBA00022679"/>
    </source>
</evidence>
<feature type="transmembrane region" description="Helical" evidence="8">
    <location>
        <begin position="72"/>
        <end position="90"/>
    </location>
</feature>
<evidence type="ECO:0000313" key="10">
    <source>
        <dbReference type="Proteomes" id="UP000003374"/>
    </source>
</evidence>
<evidence type="ECO:0000313" key="9">
    <source>
        <dbReference type="EMBL" id="EAR23517.1"/>
    </source>
</evidence>
<feature type="transmembrane region" description="Helical" evidence="8">
    <location>
        <begin position="134"/>
        <end position="153"/>
    </location>
</feature>
<evidence type="ECO:0000256" key="4">
    <source>
        <dbReference type="ARBA" id="ARBA00022692"/>
    </source>
</evidence>
<dbReference type="STRING" id="314278.NB231_16893"/>
<keyword evidence="7" id="KW-0479">Metal-binding</keyword>
<evidence type="ECO:0000256" key="5">
    <source>
        <dbReference type="ARBA" id="ARBA00022989"/>
    </source>
</evidence>
<dbReference type="GO" id="GO:0009103">
    <property type="term" value="P:lipopolysaccharide biosynthetic process"/>
    <property type="evidence" value="ECO:0007669"/>
    <property type="project" value="TreeGrafter"/>
</dbReference>
<dbReference type="Proteomes" id="UP000003374">
    <property type="component" value="Unassembled WGS sequence"/>
</dbReference>
<comment type="cofactor">
    <cofactor evidence="7">
        <name>Mg(2+)</name>
        <dbReference type="ChEBI" id="CHEBI:18420"/>
    </cofactor>
</comment>
<gene>
    <name evidence="9" type="ORF">NB231_16893</name>
</gene>
<feature type="transmembrane region" description="Helical" evidence="8">
    <location>
        <begin position="47"/>
        <end position="65"/>
    </location>
</feature>
<keyword evidence="5 8" id="KW-1133">Transmembrane helix</keyword>